<proteinExistence type="inferred from homology"/>
<dbReference type="Gene3D" id="3.40.190.150">
    <property type="entry name" value="Bordetella uptake gene, domain 1"/>
    <property type="match status" value="1"/>
</dbReference>
<dbReference type="AlphaFoldDB" id="A0A3P4B972"/>
<dbReference type="InterPro" id="IPR005064">
    <property type="entry name" value="BUG"/>
</dbReference>
<dbReference type="PANTHER" id="PTHR42928">
    <property type="entry name" value="TRICARBOXYLATE-BINDING PROTEIN"/>
    <property type="match status" value="1"/>
</dbReference>
<dbReference type="EMBL" id="UWPJ01000029">
    <property type="protein sequence ID" value="VCU71695.1"/>
    <property type="molecule type" value="Genomic_DNA"/>
</dbReference>
<gene>
    <name evidence="3" type="ORF">PIGHUM_03782</name>
</gene>
<accession>A0A3P4B972</accession>
<organism evidence="3 4">
    <name type="scientific">Pigmentiphaga humi</name>
    <dbReference type="NCBI Taxonomy" id="2478468"/>
    <lineage>
        <taxon>Bacteria</taxon>
        <taxon>Pseudomonadati</taxon>
        <taxon>Pseudomonadota</taxon>
        <taxon>Betaproteobacteria</taxon>
        <taxon>Burkholderiales</taxon>
        <taxon>Alcaligenaceae</taxon>
        <taxon>Pigmentiphaga</taxon>
    </lineage>
</organism>
<dbReference type="Pfam" id="PF03401">
    <property type="entry name" value="TctC"/>
    <property type="match status" value="1"/>
</dbReference>
<evidence type="ECO:0000256" key="1">
    <source>
        <dbReference type="ARBA" id="ARBA00006987"/>
    </source>
</evidence>
<keyword evidence="3" id="KW-0675">Receptor</keyword>
<dbReference type="PIRSF" id="PIRSF017082">
    <property type="entry name" value="YflP"/>
    <property type="match status" value="1"/>
</dbReference>
<evidence type="ECO:0000256" key="2">
    <source>
        <dbReference type="SAM" id="SignalP"/>
    </source>
</evidence>
<sequence>MLKRTISTLILCMGVAASATAAAESYTLVAPFSAGSGPDVLARALADELEKQLGDHFVVVNKPGGNGIVGIQFLEKSPPENTIAFLDSTMLTVNPALLRNLTYSAKSFVPLSMVADTPFSLFINTSLNINSVSELIAYAKAHPGKLSYGSPLGVGHPGHLGMEAFKESTGTDMIMVPYKSSQTMLADMASGRIQLGWSTFASGRSFMETGKVKVIATGGERRITPLPDVPTVAEAGGPADLRVDGLLAVYALPGMSAKTRSKLEKALAQVVGSSAIQQRITGVGYENASGDGQAVTRRLDRELARYIPLIERQHIQQN</sequence>
<feature type="chain" id="PRO_5018177447" evidence="2">
    <location>
        <begin position="22"/>
        <end position="318"/>
    </location>
</feature>
<dbReference type="RefSeq" id="WP_160142354.1">
    <property type="nucleotide sequence ID" value="NZ_UWPJ01000029.1"/>
</dbReference>
<dbReference type="OrthoDB" id="9780943at2"/>
<feature type="signal peptide" evidence="2">
    <location>
        <begin position="1"/>
        <end position="21"/>
    </location>
</feature>
<keyword evidence="2" id="KW-0732">Signal</keyword>
<keyword evidence="4" id="KW-1185">Reference proteome</keyword>
<dbReference type="CDD" id="cd07012">
    <property type="entry name" value="PBP2_Bug_TTT"/>
    <property type="match status" value="1"/>
</dbReference>
<protein>
    <submittedName>
        <fullName evidence="3">Tripartite tricarboxylate transporter family receptor</fullName>
    </submittedName>
</protein>
<dbReference type="Gene3D" id="3.40.190.10">
    <property type="entry name" value="Periplasmic binding protein-like II"/>
    <property type="match status" value="1"/>
</dbReference>
<name>A0A3P4B972_9BURK</name>
<evidence type="ECO:0000313" key="3">
    <source>
        <dbReference type="EMBL" id="VCU71695.1"/>
    </source>
</evidence>
<dbReference type="SUPFAM" id="SSF53850">
    <property type="entry name" value="Periplasmic binding protein-like II"/>
    <property type="match status" value="1"/>
</dbReference>
<evidence type="ECO:0000313" key="4">
    <source>
        <dbReference type="Proteomes" id="UP000277294"/>
    </source>
</evidence>
<dbReference type="InterPro" id="IPR042100">
    <property type="entry name" value="Bug_dom1"/>
</dbReference>
<dbReference type="Proteomes" id="UP000277294">
    <property type="component" value="Unassembled WGS sequence"/>
</dbReference>
<comment type="similarity">
    <text evidence="1">Belongs to the UPF0065 (bug) family.</text>
</comment>
<reference evidence="3 4" key="1">
    <citation type="submission" date="2018-10" db="EMBL/GenBank/DDBJ databases">
        <authorList>
            <person name="Criscuolo A."/>
        </authorList>
    </citation>
    <scope>NUCLEOTIDE SEQUENCE [LARGE SCALE GENOMIC DNA]</scope>
    <source>
        <strain evidence="3">DnA1</strain>
    </source>
</reference>
<dbReference type="PANTHER" id="PTHR42928:SF5">
    <property type="entry name" value="BLR1237 PROTEIN"/>
    <property type="match status" value="1"/>
</dbReference>